<sequence length="119" mass="12233">MRHSILALAAATSMAFVGYAPTAFSAEPIVGQWRAPGGGVVEVAPCGGEFCATVVSGEHKGKAVGRMSGTGDSYSGTVTDPREDKTYDGTASIEAGGNTLKLEGCALKVFCKSQTWSRV</sequence>
<reference evidence="3 4" key="1">
    <citation type="journal article" date="2010" name="J. Bacteriol.">
        <title>Genome sequence of Fulvimarina pelagi HTCC2506T, a Mn(II)-oxidizing alphaproteobacterium possessing an aerobic anoxygenic photosynthetic gene cluster and Xanthorhodopsin.</title>
        <authorList>
            <person name="Kang I."/>
            <person name="Oh H.M."/>
            <person name="Lim S.I."/>
            <person name="Ferriera S."/>
            <person name="Giovannoni S.J."/>
            <person name="Cho J.C."/>
        </authorList>
    </citation>
    <scope>NUCLEOTIDE SEQUENCE [LARGE SCALE GENOMIC DNA]</scope>
    <source>
        <strain evidence="3 4">HTCC2506</strain>
    </source>
</reference>
<evidence type="ECO:0000313" key="3">
    <source>
        <dbReference type="EMBL" id="EAU42598.1"/>
    </source>
</evidence>
<feature type="chain" id="PRO_5004172300" description="DUF2147 domain-containing protein" evidence="1">
    <location>
        <begin position="26"/>
        <end position="119"/>
    </location>
</feature>
<dbReference type="Proteomes" id="UP000004310">
    <property type="component" value="Unassembled WGS sequence"/>
</dbReference>
<dbReference type="STRING" id="217511.GCA_001463845_00203"/>
<comment type="caution">
    <text evidence="3">The sequence shown here is derived from an EMBL/GenBank/DDBJ whole genome shotgun (WGS) entry which is preliminary data.</text>
</comment>
<gene>
    <name evidence="3" type="ORF">FP2506_07151</name>
</gene>
<dbReference type="PANTHER" id="PTHR36919:SF2">
    <property type="entry name" value="BLL6627 PROTEIN"/>
    <property type="match status" value="1"/>
</dbReference>
<evidence type="ECO:0000256" key="1">
    <source>
        <dbReference type="SAM" id="SignalP"/>
    </source>
</evidence>
<dbReference type="EMBL" id="AATP01000001">
    <property type="protein sequence ID" value="EAU42598.1"/>
    <property type="molecule type" value="Genomic_DNA"/>
</dbReference>
<dbReference type="InterPro" id="IPR019223">
    <property type="entry name" value="DUF2147"/>
</dbReference>
<dbReference type="RefSeq" id="WP_007066572.1">
    <property type="nucleotide sequence ID" value="NZ_DS022272.1"/>
</dbReference>
<dbReference type="PANTHER" id="PTHR36919">
    <property type="entry name" value="BLR1215 PROTEIN"/>
    <property type="match status" value="1"/>
</dbReference>
<dbReference type="Pfam" id="PF09917">
    <property type="entry name" value="DUF2147"/>
    <property type="match status" value="1"/>
</dbReference>
<dbReference type="HOGENOM" id="CLU_108869_1_2_5"/>
<keyword evidence="4" id="KW-1185">Reference proteome</keyword>
<feature type="signal peptide" evidence="1">
    <location>
        <begin position="1"/>
        <end position="25"/>
    </location>
</feature>
<feature type="domain" description="DUF2147" evidence="2">
    <location>
        <begin position="68"/>
        <end position="118"/>
    </location>
</feature>
<organism evidence="3 4">
    <name type="scientific">Fulvimarina pelagi HTCC2506</name>
    <dbReference type="NCBI Taxonomy" id="314231"/>
    <lineage>
        <taxon>Bacteria</taxon>
        <taxon>Pseudomonadati</taxon>
        <taxon>Pseudomonadota</taxon>
        <taxon>Alphaproteobacteria</taxon>
        <taxon>Hyphomicrobiales</taxon>
        <taxon>Aurantimonadaceae</taxon>
        <taxon>Fulvimarina</taxon>
    </lineage>
</organism>
<evidence type="ECO:0000313" key="4">
    <source>
        <dbReference type="Proteomes" id="UP000004310"/>
    </source>
</evidence>
<accession>Q0G6W6</accession>
<name>Q0G6W6_9HYPH</name>
<dbReference type="Gene3D" id="2.40.128.520">
    <property type="match status" value="1"/>
</dbReference>
<evidence type="ECO:0000259" key="2">
    <source>
        <dbReference type="Pfam" id="PF09917"/>
    </source>
</evidence>
<keyword evidence="1" id="KW-0732">Signal</keyword>
<dbReference type="AlphaFoldDB" id="Q0G6W6"/>
<proteinExistence type="predicted"/>
<protein>
    <recommendedName>
        <fullName evidence="2">DUF2147 domain-containing protein</fullName>
    </recommendedName>
</protein>
<dbReference type="eggNOG" id="COG4731">
    <property type="taxonomic scope" value="Bacteria"/>
</dbReference>